<proteinExistence type="predicted"/>
<comment type="caution">
    <text evidence="1">The sequence shown here is derived from an EMBL/GenBank/DDBJ whole genome shotgun (WGS) entry which is preliminary data.</text>
</comment>
<name>A0A645B0X8_9ZZZZ</name>
<protein>
    <submittedName>
        <fullName evidence="1">Uncharacterized protein</fullName>
    </submittedName>
</protein>
<organism evidence="1">
    <name type="scientific">bioreactor metagenome</name>
    <dbReference type="NCBI Taxonomy" id="1076179"/>
    <lineage>
        <taxon>unclassified sequences</taxon>
        <taxon>metagenomes</taxon>
        <taxon>ecological metagenomes</taxon>
    </lineage>
</organism>
<dbReference type="EMBL" id="VSSQ01016912">
    <property type="protein sequence ID" value="MPM58706.1"/>
    <property type="molecule type" value="Genomic_DNA"/>
</dbReference>
<dbReference type="AlphaFoldDB" id="A0A645B0X8"/>
<gene>
    <name evidence="1" type="ORF">SDC9_105539</name>
</gene>
<sequence length="368" mass="42052">MAEGCRVLKVGTELISYENFTTVPPYKFTGCKRGIDNTTVNSLPKGSFIGILDVSEFGATSVYINQKTSLQDEIAEKIAAIYDAGFQFFYFDGSEGVNPPCGINVALAQYRVFKRLNPQPLFAEGAAKTHFSWHMLSGGNAFDVFSPEVLKEETKKWPAEEAPRMRQDFTRINFGWLGYWVPSETTIGTQPDMLEYVTSVAAAWDCPISIHSNLEAFEAHPRTPDNLEVVRRWEEVRAKHWLTEEQKNELKNTEQEHHLLLNEQNQFELVPYEQISGAAGNSKEIRAFIFQRKGEYYVVYWHISGNKKLQLQLKPSDITLYKRLDEEEPVNDSNGNILIPLNDRRYIRTNKLTKEEILAVLSNAKIID</sequence>
<accession>A0A645B0X8</accession>
<evidence type="ECO:0000313" key="1">
    <source>
        <dbReference type="EMBL" id="MPM58706.1"/>
    </source>
</evidence>
<reference evidence="1" key="1">
    <citation type="submission" date="2019-08" db="EMBL/GenBank/DDBJ databases">
        <authorList>
            <person name="Kucharzyk K."/>
            <person name="Murdoch R.W."/>
            <person name="Higgins S."/>
            <person name="Loffler F."/>
        </authorList>
    </citation>
    <scope>NUCLEOTIDE SEQUENCE</scope>
</reference>